<dbReference type="Gene3D" id="3.30.450.20">
    <property type="entry name" value="PAS domain"/>
    <property type="match status" value="2"/>
</dbReference>
<dbReference type="SMART" id="SM00091">
    <property type="entry name" value="PAS"/>
    <property type="match status" value="2"/>
</dbReference>
<dbReference type="Gene3D" id="3.40.50.150">
    <property type="entry name" value="Vaccinia Virus protein VP39"/>
    <property type="match status" value="1"/>
</dbReference>
<dbReference type="PROSITE" id="PS50112">
    <property type="entry name" value="PAS"/>
    <property type="match status" value="1"/>
</dbReference>
<evidence type="ECO:0000259" key="4">
    <source>
        <dbReference type="PROSITE" id="PS50113"/>
    </source>
</evidence>
<dbReference type="SMART" id="SM00138">
    <property type="entry name" value="MeTrc"/>
    <property type="match status" value="1"/>
</dbReference>
<evidence type="ECO:0000259" key="3">
    <source>
        <dbReference type="PROSITE" id="PS50112"/>
    </source>
</evidence>
<dbReference type="GO" id="GO:0008757">
    <property type="term" value="F:S-adenosylmethionine-dependent methyltransferase activity"/>
    <property type="evidence" value="ECO:0007669"/>
    <property type="project" value="InterPro"/>
</dbReference>
<sequence length="1225" mass="137889">MAINSEQNDESLHSSWKGSRAQLAFPETTHPARFDRNLTVSIVGIGGSEGGLLPLQELLSTLETPTGLTFIVVAHGAFEAECPFVEGLRRFTAMPVRLVKDSAVLEPDHVYVVPAGSYVSIKNDLLQVNDMKWPEGSHMTLDLFFRALADAHRHRSVAIVLSGAQDDGSIGLKRIKERGGLTICQDPSEAEHARMPRAAIATGMVDRVVKVADMPDLLLKFKQGQNELYTADRIGKGADHDFASSDGNDDVIWRILMYLKDRIGLEFSRCKQHHIRQRVSRRIWLNKAQDGLAYLEMLKQRPAETTALLRDLLVGFTNYFNAEEFIRSLEIQIPGMIENHSGRTIRVWVPACYTGEEAYTVAMLLSGHAAKLEQPPSIQVFATDLDQAALNFAREGRYMEMPGLDFCAEQIQQYFERCNNGFRVKKSIRDMVLFARHDLFIEPPFSQMDLISCYDLVLGYVEGPSEQIMAILRNALRLGGKLIPHSKTDEFAESMNREAIRMERDTHSFSRCEEINQGGMNAQASRNNFPILCETTGVSENGATEYQSVDGLMNSPHAENSLTPDIIEQLTPPIMIIGPDYRIVNRSKKAIKFLQRKSGRESGNLLQDIRPEIRANLAEALHRAEQTEKKLILSNAEYYENGNRIWIEIAVHPTQPAMKGFRLVAFRELGAALTAWPSVEFVQPMISSQIGRPTQTAEPCQQQNHEITEKQTRQIRSLKSANKQIASANRELKKKLDDLKRNNIELKNLMASTKIAKLFLDTKLRVSRSTPSSTGIFDFPQSDIGRPFCELTHQLEYPEIHSDAAHVLRSLSLIEREARDLRGHWFLVRLFPYRTTEDLIAGVVITCVDITERKKAEEAHRWLSAIVESSNDAIFSFNMDGKIISWNRGAERIFGYTAEETVGREQSILAPKQYQAELIDMLEKLRDGEAIDQFQTIRRCKNGKLIDVSLSAAVMRNEAGEIVAATAIAQDVTERNQAVRDLEKARDELEHRVEERTAELQRRVRQLGKMAAELTFAEQRERKRMAHVLHDGLQQMLVAAKMRAESLNMQCPGDRSPEVTSLVELMDEALACSRSLAIELSPPILSEGLPKALEWLCKIWLMDRYHLKVDLHLDMSLDAEGENLRNLIFLSVKELLFNVVKHSGVLEATVDLYKVGESELCVLVQDYGVGFQTGATGLKSRAASGFGLLGLRERLEMLGGAFKIERNRSRGVKATITAPRAKSFQ</sequence>
<dbReference type="GO" id="GO:0005737">
    <property type="term" value="C:cytoplasm"/>
    <property type="evidence" value="ECO:0007669"/>
    <property type="project" value="InterPro"/>
</dbReference>
<dbReference type="SUPFAM" id="SSF55785">
    <property type="entry name" value="PYP-like sensor domain (PAS domain)"/>
    <property type="match status" value="2"/>
</dbReference>
<dbReference type="GO" id="GO:0016020">
    <property type="term" value="C:membrane"/>
    <property type="evidence" value="ECO:0007669"/>
    <property type="project" value="InterPro"/>
</dbReference>
<evidence type="ECO:0000313" key="7">
    <source>
        <dbReference type="EMBL" id="MBK1880946.1"/>
    </source>
</evidence>
<dbReference type="GO" id="GO:0000155">
    <property type="term" value="F:phosphorelay sensor kinase activity"/>
    <property type="evidence" value="ECO:0007669"/>
    <property type="project" value="InterPro"/>
</dbReference>
<dbReference type="GO" id="GO:0000156">
    <property type="term" value="F:phosphorelay response regulator activity"/>
    <property type="evidence" value="ECO:0007669"/>
    <property type="project" value="InterPro"/>
</dbReference>
<dbReference type="Gene3D" id="3.40.50.180">
    <property type="entry name" value="Methylesterase CheB, C-terminal domain"/>
    <property type="match status" value="1"/>
</dbReference>
<dbReference type="InterPro" id="IPR050903">
    <property type="entry name" value="Bact_Chemotaxis_MeTrfase"/>
</dbReference>
<dbReference type="GO" id="GO:0008984">
    <property type="term" value="F:protein-glutamate methylesterase activity"/>
    <property type="evidence" value="ECO:0007669"/>
    <property type="project" value="InterPro"/>
</dbReference>
<organism evidence="7 8">
    <name type="scientific">Luteolibacter pohnpeiensis</name>
    <dbReference type="NCBI Taxonomy" id="454153"/>
    <lineage>
        <taxon>Bacteria</taxon>
        <taxon>Pseudomonadati</taxon>
        <taxon>Verrucomicrobiota</taxon>
        <taxon>Verrucomicrobiia</taxon>
        <taxon>Verrucomicrobiales</taxon>
        <taxon>Verrucomicrobiaceae</taxon>
        <taxon>Luteolibacter</taxon>
    </lineage>
</organism>
<keyword evidence="1" id="KW-0145">Chemotaxis</keyword>
<dbReference type="InterPro" id="IPR000780">
    <property type="entry name" value="CheR_MeTrfase"/>
</dbReference>
<dbReference type="PANTHER" id="PTHR24422:SF10">
    <property type="entry name" value="CHEMOTAXIS PROTEIN METHYLTRANSFERASE 2"/>
    <property type="match status" value="1"/>
</dbReference>
<dbReference type="PANTHER" id="PTHR24422">
    <property type="entry name" value="CHEMOTAXIS PROTEIN METHYLTRANSFERASE"/>
    <property type="match status" value="1"/>
</dbReference>
<dbReference type="CDD" id="cd00130">
    <property type="entry name" value="PAS"/>
    <property type="match status" value="1"/>
</dbReference>
<dbReference type="Proteomes" id="UP000603141">
    <property type="component" value="Unassembled WGS sequence"/>
</dbReference>
<protein>
    <submittedName>
        <fullName evidence="7">PAS domain S-box protein</fullName>
    </submittedName>
</protein>
<feature type="domain" description="CheB-type methylesterase" evidence="5">
    <location>
        <begin position="42"/>
        <end position="219"/>
    </location>
</feature>
<dbReference type="Pfam" id="PF01739">
    <property type="entry name" value="CheR"/>
    <property type="match status" value="1"/>
</dbReference>
<feature type="active site" evidence="1">
    <location>
        <position position="75"/>
    </location>
</feature>
<dbReference type="InterPro" id="IPR035909">
    <property type="entry name" value="CheB_C"/>
</dbReference>
<feature type="active site" evidence="1">
    <location>
        <position position="167"/>
    </location>
</feature>
<proteinExistence type="predicted"/>
<evidence type="ECO:0000256" key="1">
    <source>
        <dbReference type="PROSITE-ProRule" id="PRU00050"/>
    </source>
</evidence>
<name>A0A934S210_9BACT</name>
<keyword evidence="2" id="KW-0175">Coiled coil</keyword>
<feature type="domain" description="PAC" evidence="4">
    <location>
        <begin position="807"/>
        <end position="862"/>
    </location>
</feature>
<dbReference type="Pfam" id="PF13596">
    <property type="entry name" value="PAS_10"/>
    <property type="match status" value="1"/>
</dbReference>
<feature type="domain" description="PAC" evidence="4">
    <location>
        <begin position="930"/>
        <end position="984"/>
    </location>
</feature>
<dbReference type="GO" id="GO:0046983">
    <property type="term" value="F:protein dimerization activity"/>
    <property type="evidence" value="ECO:0007669"/>
    <property type="project" value="InterPro"/>
</dbReference>
<dbReference type="InterPro" id="IPR000673">
    <property type="entry name" value="Sig_transdc_resp-reg_Me-estase"/>
</dbReference>
<dbReference type="SUPFAM" id="SSF55874">
    <property type="entry name" value="ATPase domain of HSP90 chaperone/DNA topoisomerase II/histidine kinase"/>
    <property type="match status" value="1"/>
</dbReference>
<dbReference type="SUPFAM" id="SSF53335">
    <property type="entry name" value="S-adenosyl-L-methionine-dependent methyltransferases"/>
    <property type="match status" value="1"/>
</dbReference>
<dbReference type="Pfam" id="PF07730">
    <property type="entry name" value="HisKA_3"/>
    <property type="match status" value="1"/>
</dbReference>
<dbReference type="SUPFAM" id="SSF52738">
    <property type="entry name" value="Methylesterase CheB, C-terminal domain"/>
    <property type="match status" value="1"/>
</dbReference>
<dbReference type="SUPFAM" id="SSF47757">
    <property type="entry name" value="Chemotaxis receptor methyltransferase CheR, N-terminal domain"/>
    <property type="match status" value="1"/>
</dbReference>
<dbReference type="PROSITE" id="PS50122">
    <property type="entry name" value="CHEB"/>
    <property type="match status" value="1"/>
</dbReference>
<reference evidence="7" key="1">
    <citation type="submission" date="2021-01" db="EMBL/GenBank/DDBJ databases">
        <title>Modified the classification status of verrucomicrobia.</title>
        <authorList>
            <person name="Feng X."/>
        </authorList>
    </citation>
    <scope>NUCLEOTIDE SEQUENCE</scope>
    <source>
        <strain evidence="7">KCTC 22041</strain>
    </source>
</reference>
<feature type="coiled-coil region" evidence="2">
    <location>
        <begin position="715"/>
        <end position="756"/>
    </location>
</feature>
<evidence type="ECO:0000259" key="5">
    <source>
        <dbReference type="PROSITE" id="PS50122"/>
    </source>
</evidence>
<feature type="coiled-coil region" evidence="2">
    <location>
        <begin position="968"/>
        <end position="999"/>
    </location>
</feature>
<evidence type="ECO:0000259" key="6">
    <source>
        <dbReference type="PROSITE" id="PS50123"/>
    </source>
</evidence>
<dbReference type="Gene3D" id="1.20.5.1930">
    <property type="match status" value="1"/>
</dbReference>
<dbReference type="PROSITE" id="PS50113">
    <property type="entry name" value="PAC"/>
    <property type="match status" value="2"/>
</dbReference>
<dbReference type="EMBL" id="JAENIJ010000001">
    <property type="protein sequence ID" value="MBK1880946.1"/>
    <property type="molecule type" value="Genomic_DNA"/>
</dbReference>
<accession>A0A934S210</accession>
<dbReference type="GO" id="GO:0006355">
    <property type="term" value="P:regulation of DNA-templated transcription"/>
    <property type="evidence" value="ECO:0007669"/>
    <property type="project" value="InterPro"/>
</dbReference>
<dbReference type="InterPro" id="IPR035965">
    <property type="entry name" value="PAS-like_dom_sf"/>
</dbReference>
<dbReference type="Pfam" id="PF00989">
    <property type="entry name" value="PAS"/>
    <property type="match status" value="1"/>
</dbReference>
<dbReference type="CDD" id="cd16917">
    <property type="entry name" value="HATPase_UhpB-NarQ-NarX-like"/>
    <property type="match status" value="1"/>
</dbReference>
<dbReference type="InterPro" id="IPR013767">
    <property type="entry name" value="PAS_fold"/>
</dbReference>
<dbReference type="InterPro" id="IPR022642">
    <property type="entry name" value="CheR_C"/>
</dbReference>
<dbReference type="InterPro" id="IPR001610">
    <property type="entry name" value="PAC"/>
</dbReference>
<dbReference type="GO" id="GO:0006935">
    <property type="term" value="P:chemotaxis"/>
    <property type="evidence" value="ECO:0007669"/>
    <property type="project" value="UniProtKB-UniRule"/>
</dbReference>
<evidence type="ECO:0000313" key="8">
    <source>
        <dbReference type="Proteomes" id="UP000603141"/>
    </source>
</evidence>
<dbReference type="NCBIfam" id="TIGR00229">
    <property type="entry name" value="sensory_box"/>
    <property type="match status" value="1"/>
</dbReference>
<dbReference type="RefSeq" id="WP_200266637.1">
    <property type="nucleotide sequence ID" value="NZ_JAENIJ010000001.1"/>
</dbReference>
<comment type="caution">
    <text evidence="7">The sequence shown here is derived from an EMBL/GenBank/DDBJ whole genome shotgun (WGS) entry which is preliminary data.</text>
</comment>
<dbReference type="SMART" id="SM00086">
    <property type="entry name" value="PAC"/>
    <property type="match status" value="2"/>
</dbReference>
<dbReference type="Pfam" id="PF13426">
    <property type="entry name" value="PAS_9"/>
    <property type="match status" value="1"/>
</dbReference>
<dbReference type="InterPro" id="IPR000700">
    <property type="entry name" value="PAS-assoc_C"/>
</dbReference>
<feature type="domain" description="CheR-type methyltransferase" evidence="6">
    <location>
        <begin position="254"/>
        <end position="483"/>
    </location>
</feature>
<dbReference type="InterPro" id="IPR029063">
    <property type="entry name" value="SAM-dependent_MTases_sf"/>
</dbReference>
<dbReference type="InterPro" id="IPR000014">
    <property type="entry name" value="PAS"/>
</dbReference>
<dbReference type="Pfam" id="PF01339">
    <property type="entry name" value="CheB_methylest"/>
    <property type="match status" value="1"/>
</dbReference>
<evidence type="ECO:0000256" key="2">
    <source>
        <dbReference type="SAM" id="Coils"/>
    </source>
</evidence>
<keyword evidence="8" id="KW-1185">Reference proteome</keyword>
<dbReference type="InterPro" id="IPR011712">
    <property type="entry name" value="Sig_transdc_His_kin_sub3_dim/P"/>
</dbReference>
<feature type="active site" evidence="1">
    <location>
        <position position="48"/>
    </location>
</feature>
<dbReference type="Gene3D" id="3.30.565.10">
    <property type="entry name" value="Histidine kinase-like ATPase, C-terminal domain"/>
    <property type="match status" value="1"/>
</dbReference>
<dbReference type="CDD" id="cd16434">
    <property type="entry name" value="CheB-CheR_fusion"/>
    <property type="match status" value="1"/>
</dbReference>
<dbReference type="AlphaFoldDB" id="A0A934S210"/>
<dbReference type="PRINTS" id="PR00996">
    <property type="entry name" value="CHERMTFRASE"/>
</dbReference>
<gene>
    <name evidence="7" type="ORF">JIN85_00885</name>
</gene>
<dbReference type="InterPro" id="IPR036890">
    <property type="entry name" value="HATPase_C_sf"/>
</dbReference>
<keyword evidence="1" id="KW-0378">Hydrolase</keyword>
<feature type="domain" description="PAS" evidence="3">
    <location>
        <begin position="859"/>
        <end position="912"/>
    </location>
</feature>
<dbReference type="PROSITE" id="PS50123">
    <property type="entry name" value="CHER"/>
    <property type="match status" value="1"/>
</dbReference>